<evidence type="ECO:0000256" key="2">
    <source>
        <dbReference type="ARBA" id="ARBA00022605"/>
    </source>
</evidence>
<evidence type="ECO:0000313" key="9">
    <source>
        <dbReference type="EMBL" id="SVE34546.1"/>
    </source>
</evidence>
<reference evidence="9" key="1">
    <citation type="submission" date="2018-05" db="EMBL/GenBank/DDBJ databases">
        <authorList>
            <person name="Lanie J.A."/>
            <person name="Ng W.-L."/>
            <person name="Kazmierczak K.M."/>
            <person name="Andrzejewski T.M."/>
            <person name="Davidsen T.M."/>
            <person name="Wayne K.J."/>
            <person name="Tettelin H."/>
            <person name="Glass J.I."/>
            <person name="Rusch D."/>
            <person name="Podicherti R."/>
            <person name="Tsui H.-C.T."/>
            <person name="Winkler M.E."/>
        </authorList>
    </citation>
    <scope>NUCLEOTIDE SEQUENCE</scope>
</reference>
<dbReference type="GO" id="GO:0046872">
    <property type="term" value="F:metal ion binding"/>
    <property type="evidence" value="ECO:0007669"/>
    <property type="project" value="UniProtKB-KW"/>
</dbReference>
<gene>
    <name evidence="9" type="ORF">METZ01_LOCUS487400</name>
</gene>
<keyword evidence="4" id="KW-0460">Magnesium</keyword>
<feature type="domain" description="Isopropylmalate dehydrogenase-like" evidence="8">
    <location>
        <begin position="6"/>
        <end position="128"/>
    </location>
</feature>
<dbReference type="SMART" id="SM01329">
    <property type="entry name" value="Iso_dh"/>
    <property type="match status" value="1"/>
</dbReference>
<protein>
    <recommendedName>
        <fullName evidence="8">Isopropylmalate dehydrogenase-like domain-containing protein</fullName>
    </recommendedName>
</protein>
<feature type="non-terminal residue" evidence="9">
    <location>
        <position position="128"/>
    </location>
</feature>
<dbReference type="AlphaFoldDB" id="A0A383CQA0"/>
<dbReference type="GO" id="GO:0009098">
    <property type="term" value="P:L-leucine biosynthetic process"/>
    <property type="evidence" value="ECO:0007669"/>
    <property type="project" value="UniProtKB-KW"/>
</dbReference>
<dbReference type="PANTHER" id="PTHR42979">
    <property type="entry name" value="3-ISOPROPYLMALATE DEHYDROGENASE"/>
    <property type="match status" value="1"/>
</dbReference>
<organism evidence="9">
    <name type="scientific">marine metagenome</name>
    <dbReference type="NCBI Taxonomy" id="408172"/>
    <lineage>
        <taxon>unclassified sequences</taxon>
        <taxon>metagenomes</taxon>
        <taxon>ecological metagenomes</taxon>
    </lineage>
</organism>
<evidence type="ECO:0000256" key="7">
    <source>
        <dbReference type="ARBA" id="ARBA00023304"/>
    </source>
</evidence>
<dbReference type="InterPro" id="IPR024084">
    <property type="entry name" value="IsoPropMal-DH-like_dom"/>
</dbReference>
<dbReference type="InterPro" id="IPR004429">
    <property type="entry name" value="Isopropylmalate_DH"/>
</dbReference>
<keyword evidence="3" id="KW-0479">Metal-binding</keyword>
<evidence type="ECO:0000256" key="6">
    <source>
        <dbReference type="ARBA" id="ARBA00023027"/>
    </source>
</evidence>
<dbReference type="Gene3D" id="3.40.718.10">
    <property type="entry name" value="Isopropylmalate Dehydrogenase"/>
    <property type="match status" value="1"/>
</dbReference>
<proteinExistence type="predicted"/>
<sequence>MNNKFTIALLPGDGIGPEVIQAAVKVLRVLENSQGLELTLNEVLVGGAAYNAEGNPLPENTLNIAQEADSVLLGAVGGPEWEKIDFSLRPERALLGLRSNLELYANLRPAKIFSALVDASSLKRELVE</sequence>
<keyword evidence="1" id="KW-0432">Leucine biosynthesis</keyword>
<evidence type="ECO:0000256" key="4">
    <source>
        <dbReference type="ARBA" id="ARBA00022842"/>
    </source>
</evidence>
<keyword evidence="2" id="KW-0028">Amino-acid biosynthesis</keyword>
<keyword evidence="6" id="KW-0520">NAD</keyword>
<dbReference type="GO" id="GO:0005829">
    <property type="term" value="C:cytosol"/>
    <property type="evidence" value="ECO:0007669"/>
    <property type="project" value="TreeGrafter"/>
</dbReference>
<evidence type="ECO:0000256" key="3">
    <source>
        <dbReference type="ARBA" id="ARBA00022723"/>
    </source>
</evidence>
<dbReference type="SUPFAM" id="SSF53659">
    <property type="entry name" value="Isocitrate/Isopropylmalate dehydrogenase-like"/>
    <property type="match status" value="1"/>
</dbReference>
<evidence type="ECO:0000259" key="8">
    <source>
        <dbReference type="SMART" id="SM01329"/>
    </source>
</evidence>
<dbReference type="Pfam" id="PF00180">
    <property type="entry name" value="Iso_dh"/>
    <property type="match status" value="1"/>
</dbReference>
<dbReference type="EMBL" id="UINC01210882">
    <property type="protein sequence ID" value="SVE34546.1"/>
    <property type="molecule type" value="Genomic_DNA"/>
</dbReference>
<accession>A0A383CQA0</accession>
<dbReference type="PANTHER" id="PTHR42979:SF1">
    <property type="entry name" value="3-ISOPROPYLMALATE DEHYDROGENASE"/>
    <property type="match status" value="1"/>
</dbReference>
<evidence type="ECO:0000256" key="5">
    <source>
        <dbReference type="ARBA" id="ARBA00023002"/>
    </source>
</evidence>
<evidence type="ECO:0000256" key="1">
    <source>
        <dbReference type="ARBA" id="ARBA00022430"/>
    </source>
</evidence>
<keyword evidence="5" id="KW-0560">Oxidoreductase</keyword>
<dbReference type="GO" id="GO:0003862">
    <property type="term" value="F:3-isopropylmalate dehydrogenase activity"/>
    <property type="evidence" value="ECO:0007669"/>
    <property type="project" value="InterPro"/>
</dbReference>
<keyword evidence="7" id="KW-0100">Branched-chain amino acid biosynthesis</keyword>
<name>A0A383CQA0_9ZZZZ</name>